<dbReference type="EMBL" id="MCGE01000018">
    <property type="protein sequence ID" value="ORZ12741.1"/>
    <property type="molecule type" value="Genomic_DNA"/>
</dbReference>
<dbReference type="Proteomes" id="UP000193560">
    <property type="component" value="Unassembled WGS sequence"/>
</dbReference>
<dbReference type="AlphaFoldDB" id="A0A1X2IBV2"/>
<evidence type="ECO:0000313" key="1">
    <source>
        <dbReference type="EMBL" id="ORZ12741.1"/>
    </source>
</evidence>
<proteinExistence type="predicted"/>
<comment type="caution">
    <text evidence="1">The sequence shown here is derived from an EMBL/GenBank/DDBJ whole genome shotgun (WGS) entry which is preliminary data.</text>
</comment>
<gene>
    <name evidence="1" type="ORF">BCR42DRAFT_453439</name>
</gene>
<accession>A0A1X2IBV2</accession>
<organism evidence="1 2">
    <name type="scientific">Absidia repens</name>
    <dbReference type="NCBI Taxonomy" id="90262"/>
    <lineage>
        <taxon>Eukaryota</taxon>
        <taxon>Fungi</taxon>
        <taxon>Fungi incertae sedis</taxon>
        <taxon>Mucoromycota</taxon>
        <taxon>Mucoromycotina</taxon>
        <taxon>Mucoromycetes</taxon>
        <taxon>Mucorales</taxon>
        <taxon>Cunninghamellaceae</taxon>
        <taxon>Absidia</taxon>
    </lineage>
</organism>
<name>A0A1X2IBV2_9FUNG</name>
<reference evidence="1 2" key="1">
    <citation type="submission" date="2016-07" db="EMBL/GenBank/DDBJ databases">
        <title>Pervasive Adenine N6-methylation of Active Genes in Fungi.</title>
        <authorList>
            <consortium name="DOE Joint Genome Institute"/>
            <person name="Mondo S.J."/>
            <person name="Dannebaum R.O."/>
            <person name="Kuo R.C."/>
            <person name="Labutti K."/>
            <person name="Haridas S."/>
            <person name="Kuo A."/>
            <person name="Salamov A."/>
            <person name="Ahrendt S.R."/>
            <person name="Lipzen A."/>
            <person name="Sullivan W."/>
            <person name="Andreopoulos W.B."/>
            <person name="Clum A."/>
            <person name="Lindquist E."/>
            <person name="Daum C."/>
            <person name="Ramamoorthy G.K."/>
            <person name="Gryganskyi A."/>
            <person name="Culley D."/>
            <person name="Magnuson J.K."/>
            <person name="James T.Y."/>
            <person name="O'Malley M.A."/>
            <person name="Stajich J.E."/>
            <person name="Spatafora J.W."/>
            <person name="Visel A."/>
            <person name="Grigoriev I.V."/>
        </authorList>
    </citation>
    <scope>NUCLEOTIDE SEQUENCE [LARGE SCALE GENOMIC DNA]</scope>
    <source>
        <strain evidence="1 2">NRRL 1336</strain>
    </source>
</reference>
<dbReference type="SUPFAM" id="SSF51395">
    <property type="entry name" value="FMN-linked oxidoreductases"/>
    <property type="match status" value="1"/>
</dbReference>
<dbReference type="InterPro" id="IPR013785">
    <property type="entry name" value="Aldolase_TIM"/>
</dbReference>
<sequence length="112" mass="12918">MVNQATSMILEDHCSYADASIFLRAQIFAKVFVNIHDRSTTQPNWLLLIVRKSPPPNNLVTAGRAFVSNPDLAERFRNHWELIPYNHDTFYSPGPEAMSIIRSIIPLIRLYY</sequence>
<keyword evidence="2" id="KW-1185">Reference proteome</keyword>
<evidence type="ECO:0000313" key="2">
    <source>
        <dbReference type="Proteomes" id="UP000193560"/>
    </source>
</evidence>
<protein>
    <submittedName>
        <fullName evidence="1">Uncharacterized protein</fullName>
    </submittedName>
</protein>
<dbReference type="Gene3D" id="3.20.20.70">
    <property type="entry name" value="Aldolase class I"/>
    <property type="match status" value="1"/>
</dbReference>